<dbReference type="Pfam" id="PF05939">
    <property type="entry name" value="Phage_min_tail"/>
    <property type="match status" value="1"/>
</dbReference>
<proteinExistence type="predicted"/>
<reference evidence="1 2" key="1">
    <citation type="submission" date="2021-04" db="EMBL/GenBank/DDBJ databases">
        <title>Genomic and host-range diversity within the Dickeya zeae complex, identification of D. zeae and D. oryzae members, proposal of two novel subspecies D. zeae subsp. zeae subsp. nov. and D. zeae subsp. dombae subsp. nov.</title>
        <authorList>
            <person name="Van Gijsegem F."/>
            <person name="Hugouvieux-Cotte-Pattat N."/>
        </authorList>
    </citation>
    <scope>NUCLEOTIDE SEQUENCE [LARGE SCALE GENOMIC DNA]</scope>
    <source>
        <strain evidence="1 2">FVG03</strain>
    </source>
</reference>
<keyword evidence="2" id="KW-1185">Reference proteome</keyword>
<protein>
    <submittedName>
        <fullName evidence="1">Phage tail protein</fullName>
    </submittedName>
</protein>
<evidence type="ECO:0000313" key="1">
    <source>
        <dbReference type="EMBL" id="MBP2856186.1"/>
    </source>
</evidence>
<dbReference type="InterPro" id="IPR010265">
    <property type="entry name" value="Phage_lambda_TipM"/>
</dbReference>
<sequence>MTIETFSFCPRVNPEGAFTQRTRSIKFGDGYTQRSGDGINGESQSWPLTFVGDQAFVKQIISFLRRHKGYIVFQWVNPLSELGLYCCPDGFNVTAMGKNSRGDHVFQLTATFITAYHP</sequence>
<comment type="caution">
    <text evidence="1">The sequence shown here is derived from an EMBL/GenBank/DDBJ whole genome shotgun (WGS) entry which is preliminary data.</text>
</comment>
<accession>A0ABS5B6Y2</accession>
<dbReference type="EMBL" id="JAGJWX010000002">
    <property type="protein sequence ID" value="MBP2856186.1"/>
    <property type="molecule type" value="Genomic_DNA"/>
</dbReference>
<gene>
    <name evidence="1" type="ORF">J8657_01060</name>
</gene>
<organism evidence="1 2">
    <name type="scientific">Dickeya oryzae</name>
    <dbReference type="NCBI Taxonomy" id="1240404"/>
    <lineage>
        <taxon>Bacteria</taxon>
        <taxon>Pseudomonadati</taxon>
        <taxon>Pseudomonadota</taxon>
        <taxon>Gammaproteobacteria</taxon>
        <taxon>Enterobacterales</taxon>
        <taxon>Pectobacteriaceae</taxon>
        <taxon>Dickeya</taxon>
    </lineage>
</organism>
<dbReference type="Proteomes" id="UP000810130">
    <property type="component" value="Unassembled WGS sequence"/>
</dbReference>
<name>A0ABS5B6Y2_9GAMM</name>
<dbReference type="RefSeq" id="WP_210174044.1">
    <property type="nucleotide sequence ID" value="NZ_JAGJWX010000002.1"/>
</dbReference>
<evidence type="ECO:0000313" key="2">
    <source>
        <dbReference type="Proteomes" id="UP000810130"/>
    </source>
</evidence>